<dbReference type="SMART" id="SM00451">
    <property type="entry name" value="ZnF_U1"/>
    <property type="match status" value="4"/>
</dbReference>
<evidence type="ECO:0000313" key="4">
    <source>
        <dbReference type="Proteomes" id="UP001152798"/>
    </source>
</evidence>
<gene>
    <name evidence="3" type="ORF">NEZAVI_LOCUS2532</name>
</gene>
<dbReference type="AlphaFoldDB" id="A0A9P0E7R8"/>
<evidence type="ECO:0000259" key="2">
    <source>
        <dbReference type="PROSITE" id="PS00028"/>
    </source>
</evidence>
<dbReference type="Pfam" id="PF12874">
    <property type="entry name" value="zf-met"/>
    <property type="match status" value="3"/>
</dbReference>
<feature type="compositionally biased region" description="Basic residues" evidence="1">
    <location>
        <begin position="788"/>
        <end position="807"/>
    </location>
</feature>
<dbReference type="SUPFAM" id="SSF57667">
    <property type="entry name" value="beta-beta-alpha zinc fingers"/>
    <property type="match status" value="4"/>
</dbReference>
<dbReference type="InterPro" id="IPR052644">
    <property type="entry name" value="ZMAT3"/>
</dbReference>
<feature type="domain" description="C2H2-type" evidence="2">
    <location>
        <begin position="49"/>
        <end position="71"/>
    </location>
</feature>
<feature type="compositionally biased region" description="Basic and acidic residues" evidence="1">
    <location>
        <begin position="607"/>
        <end position="630"/>
    </location>
</feature>
<organism evidence="3 4">
    <name type="scientific">Nezara viridula</name>
    <name type="common">Southern green stink bug</name>
    <name type="synonym">Cimex viridulus</name>
    <dbReference type="NCBI Taxonomy" id="85310"/>
    <lineage>
        <taxon>Eukaryota</taxon>
        <taxon>Metazoa</taxon>
        <taxon>Ecdysozoa</taxon>
        <taxon>Arthropoda</taxon>
        <taxon>Hexapoda</taxon>
        <taxon>Insecta</taxon>
        <taxon>Pterygota</taxon>
        <taxon>Neoptera</taxon>
        <taxon>Paraneoptera</taxon>
        <taxon>Hemiptera</taxon>
        <taxon>Heteroptera</taxon>
        <taxon>Panheteroptera</taxon>
        <taxon>Pentatomomorpha</taxon>
        <taxon>Pentatomoidea</taxon>
        <taxon>Pentatomidae</taxon>
        <taxon>Pentatominae</taxon>
        <taxon>Nezara</taxon>
    </lineage>
</organism>
<dbReference type="PANTHER" id="PTHR46786">
    <property type="entry name" value="ZINC FINGER MATRIN-TYPE PROTEIN 3"/>
    <property type="match status" value="1"/>
</dbReference>
<dbReference type="Proteomes" id="UP001152798">
    <property type="component" value="Chromosome 1"/>
</dbReference>
<evidence type="ECO:0000256" key="1">
    <source>
        <dbReference type="SAM" id="MobiDB-lite"/>
    </source>
</evidence>
<dbReference type="GO" id="GO:0008270">
    <property type="term" value="F:zinc ion binding"/>
    <property type="evidence" value="ECO:0007669"/>
    <property type="project" value="InterPro"/>
</dbReference>
<dbReference type="PROSITE" id="PS00028">
    <property type="entry name" value="ZINC_FINGER_C2H2_1"/>
    <property type="match status" value="1"/>
</dbReference>
<name>A0A9P0E7R8_NEZVI</name>
<dbReference type="InterPro" id="IPR003604">
    <property type="entry name" value="Matrin/U1-like-C_Znf_C2H2"/>
</dbReference>
<dbReference type="PANTHER" id="PTHR46786:SF1">
    <property type="entry name" value="ZINC FINGER MATRIN-TYPE PROTEIN 3"/>
    <property type="match status" value="1"/>
</dbReference>
<feature type="compositionally biased region" description="Basic residues" evidence="1">
    <location>
        <begin position="631"/>
        <end position="641"/>
    </location>
</feature>
<keyword evidence="4" id="KW-1185">Reference proteome</keyword>
<dbReference type="SMART" id="SM00355">
    <property type="entry name" value="ZnF_C2H2"/>
    <property type="match status" value="4"/>
</dbReference>
<dbReference type="Gene3D" id="3.30.160.60">
    <property type="entry name" value="Classic Zinc Finger"/>
    <property type="match status" value="3"/>
</dbReference>
<dbReference type="EMBL" id="OV725077">
    <property type="protein sequence ID" value="CAH1391525.1"/>
    <property type="molecule type" value="Genomic_DNA"/>
</dbReference>
<feature type="region of interest" description="Disordered" evidence="1">
    <location>
        <begin position="602"/>
        <end position="816"/>
    </location>
</feature>
<dbReference type="InterPro" id="IPR036236">
    <property type="entry name" value="Znf_C2H2_sf"/>
</dbReference>
<sequence>MDYCYSYFYNSSTNFEPKKLACEAGFIDEGGSAVPLPEELTKMFKPLECELCGVVVTSEVTAYTHYEGKVHMKNVNAFMKEQYNIYGSMKKIKVEFTPHLCEVCKCELSSLIQAQQHYTGKVHKKNLRKINYDPQASMANPSEINDDELGPDLLKDLPPPPPPPVLSDFICEICNITTNTEYQLIVHKNGSKHKRKVKKLKESFGDFGTDGFGYFTGDMPSENYSESQECTSVEPIVTDYLPLSNEPLQFNNIINSNNFQYNVNPTQFVSNQFEDEENDQNAPLCIKWFNDKKEAPPTRPMEEAWVETFNKTAEETQIHALSTKMSQNLNNLIIPSRGENNYFIPPSTSNISDIRTYEVSPEIADLPQFSVATVLPQLQAPPSPPIGLITSALFEISDKTVTDDVETSSCLDPPRIRFRDTKIQPDKGTCESSVKQDNIDVNCKEQEISDPASSTNIDKTLETPKTLSFEVTPVQNNQSARCFNKEKPSKAVISSEQKKNNEENRGKFITSNWEKTEEKNIDNENDQLKKKGLNVLFGFKKGLIKKTTENINKNPDNNLQEISISKESKKIDIKDRIEPIKEIRIEKAETSYEKINLNKEYNSQEKQSYDSKEDESKKDYSDKKGEESKYSKVKSHSKYRKDKYEKDSHDYHRNSYDYHKDSRDYYKDSHGYRKDFRDYRKNSNDYYKESDDYCKDSRDNRKSKDDYKKRRGHRKRKDDYDSCTDSNDEDYRREKKKYRHSSRSDDEDYRYEKKKHRHSSRSDDEDYRNEKKRHRHSSRSDDEDYRNEKKKHKHSSRREKESHKNKKPSLAQPFLHKTSTKHSIIDYLAPASECDSYDIAMYRTPSGSYYCTRCDYKSKNSSEFTNHLYSRDHKEKKKNKTKLSVKRLGLRIQRYLVKLFFPNLLKYNWSPIPDDSYKWSH</sequence>
<feature type="compositionally biased region" description="Basic and acidic residues" evidence="1">
    <location>
        <begin position="642"/>
        <end position="708"/>
    </location>
</feature>
<reference evidence="3" key="1">
    <citation type="submission" date="2022-01" db="EMBL/GenBank/DDBJ databases">
        <authorList>
            <person name="King R."/>
        </authorList>
    </citation>
    <scope>NUCLEOTIDE SEQUENCE</scope>
</reference>
<evidence type="ECO:0000313" key="3">
    <source>
        <dbReference type="EMBL" id="CAH1391525.1"/>
    </source>
</evidence>
<dbReference type="OrthoDB" id="6626788at2759"/>
<accession>A0A9P0E7R8</accession>
<proteinExistence type="predicted"/>
<protein>
    <recommendedName>
        <fullName evidence="2">C2H2-type domain-containing protein</fullName>
    </recommendedName>
</protein>
<dbReference type="InterPro" id="IPR013087">
    <property type="entry name" value="Znf_C2H2_type"/>
</dbReference>
<dbReference type="GO" id="GO:0003676">
    <property type="term" value="F:nucleic acid binding"/>
    <property type="evidence" value="ECO:0007669"/>
    <property type="project" value="InterPro"/>
</dbReference>